<keyword evidence="6 9" id="KW-0812">Transmembrane</keyword>
<gene>
    <name evidence="11" type="ORF">LMF89_15785</name>
</gene>
<accession>A0ABS8HX26</accession>
<evidence type="ECO:0000256" key="6">
    <source>
        <dbReference type="ARBA" id="ARBA00022692"/>
    </source>
</evidence>
<name>A0ABS8HX26_9FIRM</name>
<dbReference type="InterPro" id="IPR013014">
    <property type="entry name" value="PTS_EIIC_2"/>
</dbReference>
<evidence type="ECO:0000256" key="4">
    <source>
        <dbReference type="ARBA" id="ARBA00022597"/>
    </source>
</evidence>
<keyword evidence="2" id="KW-0813">Transport</keyword>
<evidence type="ECO:0000256" key="7">
    <source>
        <dbReference type="ARBA" id="ARBA00022989"/>
    </source>
</evidence>
<evidence type="ECO:0000256" key="3">
    <source>
        <dbReference type="ARBA" id="ARBA00022475"/>
    </source>
</evidence>
<feature type="transmembrane region" description="Helical" evidence="9">
    <location>
        <begin position="108"/>
        <end position="127"/>
    </location>
</feature>
<evidence type="ECO:0000256" key="9">
    <source>
        <dbReference type="SAM" id="Phobius"/>
    </source>
</evidence>
<feature type="domain" description="PTS EIIC type-2" evidence="10">
    <location>
        <begin position="12"/>
        <end position="351"/>
    </location>
</feature>
<evidence type="ECO:0000256" key="5">
    <source>
        <dbReference type="ARBA" id="ARBA00022683"/>
    </source>
</evidence>
<dbReference type="PANTHER" id="PTHR30505">
    <property type="entry name" value="FRUCTOSE-LIKE PERMEASE"/>
    <property type="match status" value="1"/>
</dbReference>
<keyword evidence="12" id="KW-1185">Reference proteome</keyword>
<keyword evidence="7 9" id="KW-1133">Transmembrane helix</keyword>
<evidence type="ECO:0000313" key="11">
    <source>
        <dbReference type="EMBL" id="MCC5466808.1"/>
    </source>
</evidence>
<dbReference type="PROSITE" id="PS51104">
    <property type="entry name" value="PTS_EIIC_TYPE_2"/>
    <property type="match status" value="1"/>
</dbReference>
<feature type="transmembrane region" description="Helical" evidence="9">
    <location>
        <begin position="209"/>
        <end position="235"/>
    </location>
</feature>
<organism evidence="11 12">
    <name type="scientific">Pelosinus baikalensis</name>
    <dbReference type="NCBI Taxonomy" id="2892015"/>
    <lineage>
        <taxon>Bacteria</taxon>
        <taxon>Bacillati</taxon>
        <taxon>Bacillota</taxon>
        <taxon>Negativicutes</taxon>
        <taxon>Selenomonadales</taxon>
        <taxon>Sporomusaceae</taxon>
        <taxon>Pelosinus</taxon>
    </lineage>
</organism>
<dbReference type="RefSeq" id="WP_229535904.1">
    <property type="nucleotide sequence ID" value="NZ_JAJHJB010000023.1"/>
</dbReference>
<evidence type="ECO:0000256" key="1">
    <source>
        <dbReference type="ARBA" id="ARBA00004429"/>
    </source>
</evidence>
<dbReference type="InterPro" id="IPR006327">
    <property type="entry name" value="PTS_IIC_fruc"/>
</dbReference>
<keyword evidence="5" id="KW-0598">Phosphotransferase system</keyword>
<feature type="transmembrane region" description="Helical" evidence="9">
    <location>
        <begin position="58"/>
        <end position="79"/>
    </location>
</feature>
<sequence length="365" mass="37576">MSELVMDELKKVKNHLMTGVSYMIPSVVVGGICIAGALATGTPGAKGMEVTSALANHILNIGVAGFTLMIPILAGYIAYSLAGKPGVVPGMIGGYLANQPIADSPYKAGFLGALVMGLFAGYIVKWIKGWKVPSYLRPVMPIFVIPILSSLVVGLTYIYLLGQPIAAVMGGITDGLKSISQQGAVVIAIITGLMIAFDMGGPVNKTACMFAFGLMAEGVYTVMGPIGIAICTPPLGMGLATLLARQKYSGEELEAGKAALAMGMIGITEGAIPFAAADPLRVLPSIMTGSAVGAVIGALGKVADHAPHGGPIVLPVVDNPMFYILGIFCGTVVTALMVNFLKVDVKKEISRQVGGDCFADARNDS</sequence>
<dbReference type="InterPro" id="IPR050864">
    <property type="entry name" value="Bacterial_PTS_Sugar_Transport"/>
</dbReference>
<evidence type="ECO:0000256" key="2">
    <source>
        <dbReference type="ARBA" id="ARBA00022448"/>
    </source>
</evidence>
<feature type="transmembrane region" description="Helical" evidence="9">
    <location>
        <begin position="255"/>
        <end position="275"/>
    </location>
</feature>
<feature type="transmembrane region" description="Helical" evidence="9">
    <location>
        <begin position="320"/>
        <end position="341"/>
    </location>
</feature>
<proteinExistence type="predicted"/>
<comment type="caution">
    <text evidence="11">The sequence shown here is derived from an EMBL/GenBank/DDBJ whole genome shotgun (WGS) entry which is preliminary data.</text>
</comment>
<keyword evidence="4" id="KW-0762">Sugar transport</keyword>
<protein>
    <submittedName>
        <fullName evidence="11">PTS fructose transporter subunit IIC</fullName>
    </submittedName>
</protein>
<dbReference type="NCBIfam" id="TIGR01427">
    <property type="entry name" value="PTS_IIC_fructo"/>
    <property type="match status" value="1"/>
</dbReference>
<keyword evidence="8 9" id="KW-0472">Membrane</keyword>
<dbReference type="EMBL" id="JAJHJB010000023">
    <property type="protein sequence ID" value="MCC5466808.1"/>
    <property type="molecule type" value="Genomic_DNA"/>
</dbReference>
<comment type="subcellular location">
    <subcellularLocation>
        <location evidence="1">Cell inner membrane</location>
        <topology evidence="1">Multi-pass membrane protein</topology>
    </subcellularLocation>
</comment>
<feature type="transmembrane region" description="Helical" evidence="9">
    <location>
        <begin position="179"/>
        <end position="197"/>
    </location>
</feature>
<evidence type="ECO:0000259" key="10">
    <source>
        <dbReference type="PROSITE" id="PS51104"/>
    </source>
</evidence>
<dbReference type="PANTHER" id="PTHR30505:SF0">
    <property type="entry name" value="FRUCTOSE-LIKE PTS SYSTEM EIIBC COMPONENT-RELATED"/>
    <property type="match status" value="1"/>
</dbReference>
<feature type="transmembrane region" description="Helical" evidence="9">
    <location>
        <begin position="20"/>
        <end position="38"/>
    </location>
</feature>
<dbReference type="Pfam" id="PF02378">
    <property type="entry name" value="PTS_EIIC"/>
    <property type="match status" value="1"/>
</dbReference>
<dbReference type="InterPro" id="IPR003352">
    <property type="entry name" value="PTS_EIIC"/>
</dbReference>
<evidence type="ECO:0000256" key="8">
    <source>
        <dbReference type="ARBA" id="ARBA00023136"/>
    </source>
</evidence>
<reference evidence="11" key="1">
    <citation type="submission" date="2021-11" db="EMBL/GenBank/DDBJ databases">
        <title>Description of a new species Pelosinus isolated from the bottom sediments of Lake Baikal.</title>
        <authorList>
            <person name="Zakharyuk A."/>
        </authorList>
    </citation>
    <scope>NUCLEOTIDE SEQUENCE</scope>
    <source>
        <strain evidence="11">Bkl1</strain>
    </source>
</reference>
<evidence type="ECO:0000313" key="12">
    <source>
        <dbReference type="Proteomes" id="UP001165492"/>
    </source>
</evidence>
<feature type="transmembrane region" description="Helical" evidence="9">
    <location>
        <begin position="139"/>
        <end position="159"/>
    </location>
</feature>
<dbReference type="Proteomes" id="UP001165492">
    <property type="component" value="Unassembled WGS sequence"/>
</dbReference>
<keyword evidence="3" id="KW-1003">Cell membrane</keyword>